<evidence type="ECO:0000256" key="1">
    <source>
        <dbReference type="SAM" id="MobiDB-lite"/>
    </source>
</evidence>
<sequence>MPMQVRLSIHVLTRWARIPGFSNVHRNPPLCPKPTRLGRGSPVYSILTTAHSEIFQQTYSPIAHSREVQLSPTRRRGTPPGSERSPLNQKRIRRCCSSGYRSYGTGATGQRSFTVFGDESASIRTSKPALLPESASYLYHPLCSSVSILSSSVCLSLQFFLFRNSANSEGFYATGLWYWGWSTVYERYRSLWKI</sequence>
<accession>A0ABR4HDT9</accession>
<dbReference type="Proteomes" id="UP001610335">
    <property type="component" value="Unassembled WGS sequence"/>
</dbReference>
<comment type="caution">
    <text evidence="2">The sequence shown here is derived from an EMBL/GenBank/DDBJ whole genome shotgun (WGS) entry which is preliminary data.</text>
</comment>
<reference evidence="2 3" key="1">
    <citation type="submission" date="2024-07" db="EMBL/GenBank/DDBJ databases">
        <title>Section-level genome sequencing and comparative genomics of Aspergillus sections Usti and Cavernicolus.</title>
        <authorList>
            <consortium name="Lawrence Berkeley National Laboratory"/>
            <person name="Nybo J.L."/>
            <person name="Vesth T.C."/>
            <person name="Theobald S."/>
            <person name="Frisvad J.C."/>
            <person name="Larsen T.O."/>
            <person name="Kjaerboelling I."/>
            <person name="Rothschild-Mancinelli K."/>
            <person name="Lyhne E.K."/>
            <person name="Kogle M.E."/>
            <person name="Barry K."/>
            <person name="Clum A."/>
            <person name="Na H."/>
            <person name="Ledsgaard L."/>
            <person name="Lin J."/>
            <person name="Lipzen A."/>
            <person name="Kuo A."/>
            <person name="Riley R."/>
            <person name="Mondo S."/>
            <person name="LaButti K."/>
            <person name="Haridas S."/>
            <person name="Pangalinan J."/>
            <person name="Salamov A.A."/>
            <person name="Simmons B.A."/>
            <person name="Magnuson J.K."/>
            <person name="Chen J."/>
            <person name="Drula E."/>
            <person name="Henrissat B."/>
            <person name="Wiebenga A."/>
            <person name="Lubbers R.J."/>
            <person name="Gomes A.C."/>
            <person name="Makela M.R."/>
            <person name="Stajich J."/>
            <person name="Grigoriev I.V."/>
            <person name="Mortensen U.H."/>
            <person name="De vries R.P."/>
            <person name="Baker S.E."/>
            <person name="Andersen M.R."/>
        </authorList>
    </citation>
    <scope>NUCLEOTIDE SEQUENCE [LARGE SCALE GENOMIC DNA]</scope>
    <source>
        <strain evidence="2 3">CBS 600.67</strain>
    </source>
</reference>
<evidence type="ECO:0000313" key="2">
    <source>
        <dbReference type="EMBL" id="KAL2813651.1"/>
    </source>
</evidence>
<evidence type="ECO:0000313" key="3">
    <source>
        <dbReference type="Proteomes" id="UP001610335"/>
    </source>
</evidence>
<protein>
    <submittedName>
        <fullName evidence="2">Uncharacterized protein</fullName>
    </submittedName>
</protein>
<feature type="region of interest" description="Disordered" evidence="1">
    <location>
        <begin position="66"/>
        <end position="88"/>
    </location>
</feature>
<organism evidence="2 3">
    <name type="scientific">Aspergillus cavernicola</name>
    <dbReference type="NCBI Taxonomy" id="176166"/>
    <lineage>
        <taxon>Eukaryota</taxon>
        <taxon>Fungi</taxon>
        <taxon>Dikarya</taxon>
        <taxon>Ascomycota</taxon>
        <taxon>Pezizomycotina</taxon>
        <taxon>Eurotiomycetes</taxon>
        <taxon>Eurotiomycetidae</taxon>
        <taxon>Eurotiales</taxon>
        <taxon>Aspergillaceae</taxon>
        <taxon>Aspergillus</taxon>
        <taxon>Aspergillus subgen. Nidulantes</taxon>
    </lineage>
</organism>
<keyword evidence="3" id="KW-1185">Reference proteome</keyword>
<dbReference type="EMBL" id="JBFXLS010000140">
    <property type="protein sequence ID" value="KAL2813651.1"/>
    <property type="molecule type" value="Genomic_DNA"/>
</dbReference>
<name>A0ABR4HDT9_9EURO</name>
<gene>
    <name evidence="2" type="ORF">BDW59DRAFT_30311</name>
</gene>
<proteinExistence type="predicted"/>